<reference evidence="2" key="1">
    <citation type="submission" date="2023-07" db="EMBL/GenBank/DDBJ databases">
        <title>30 novel species of actinomycetes from the DSMZ collection.</title>
        <authorList>
            <person name="Nouioui I."/>
        </authorList>
    </citation>
    <scope>NUCLEOTIDE SEQUENCE [LARGE SCALE GENOMIC DNA]</scope>
    <source>
        <strain evidence="2">DSM 44399</strain>
    </source>
</reference>
<evidence type="ECO:0000313" key="2">
    <source>
        <dbReference type="Proteomes" id="UP001183176"/>
    </source>
</evidence>
<evidence type="ECO:0000313" key="1">
    <source>
        <dbReference type="EMBL" id="MDT0263412.1"/>
    </source>
</evidence>
<dbReference type="Proteomes" id="UP001183176">
    <property type="component" value="Unassembled WGS sequence"/>
</dbReference>
<evidence type="ECO:0008006" key="3">
    <source>
        <dbReference type="Google" id="ProtNLM"/>
    </source>
</evidence>
<keyword evidence="2" id="KW-1185">Reference proteome</keyword>
<accession>A0ABU2JEJ7</accession>
<comment type="caution">
    <text evidence="1">The sequence shown here is derived from an EMBL/GenBank/DDBJ whole genome shotgun (WGS) entry which is preliminary data.</text>
</comment>
<name>A0ABU2JEJ7_9ACTN</name>
<protein>
    <recommendedName>
        <fullName evidence="3">DUF222 domain-containing protein</fullName>
    </recommendedName>
</protein>
<organism evidence="1 2">
    <name type="scientific">Jatrophihabitans lederbergiae</name>
    <dbReference type="NCBI Taxonomy" id="3075547"/>
    <lineage>
        <taxon>Bacteria</taxon>
        <taxon>Bacillati</taxon>
        <taxon>Actinomycetota</taxon>
        <taxon>Actinomycetes</taxon>
        <taxon>Jatrophihabitantales</taxon>
        <taxon>Jatrophihabitantaceae</taxon>
        <taxon>Jatrophihabitans</taxon>
    </lineage>
</organism>
<dbReference type="RefSeq" id="WP_311424558.1">
    <property type="nucleotide sequence ID" value="NZ_JAVREH010000038.1"/>
</dbReference>
<gene>
    <name evidence="1" type="ORF">RM423_18680</name>
</gene>
<dbReference type="EMBL" id="JAVREH010000038">
    <property type="protein sequence ID" value="MDT0263412.1"/>
    <property type="molecule type" value="Genomic_DNA"/>
</dbReference>
<sequence length="214" mass="22773">MAGRRPTWLDGRVDVLLASLEDYGMDASRVSAAELIQERVQWVATNMRISPATARRYLTDDALRDLARTMVVTVADEAPGADVLASARTSALPISVLGRCVAGLSEAIVLRLAKRDDLDHVRTTTAQLAQTLSALGQLTADHHVTGDRVTRIGEPVVMAPPALLNRAARYLEAAAALVRDNGVMPSGLDPAHAAQLADTFDTDAASLRYYAGGS</sequence>
<proteinExistence type="predicted"/>